<organism evidence="1 2">
    <name type="scientific">Corchorus olitorius</name>
    <dbReference type="NCBI Taxonomy" id="93759"/>
    <lineage>
        <taxon>Eukaryota</taxon>
        <taxon>Viridiplantae</taxon>
        <taxon>Streptophyta</taxon>
        <taxon>Embryophyta</taxon>
        <taxon>Tracheophyta</taxon>
        <taxon>Spermatophyta</taxon>
        <taxon>Magnoliopsida</taxon>
        <taxon>eudicotyledons</taxon>
        <taxon>Gunneridae</taxon>
        <taxon>Pentapetalae</taxon>
        <taxon>rosids</taxon>
        <taxon>malvids</taxon>
        <taxon>Malvales</taxon>
        <taxon>Malvaceae</taxon>
        <taxon>Grewioideae</taxon>
        <taxon>Apeibeae</taxon>
        <taxon>Corchorus</taxon>
    </lineage>
</organism>
<gene>
    <name evidence="1" type="ORF">COLO4_03496</name>
</gene>
<sequence>MNFLLLRLRVQEFLELNSPSLFAELLGVGFVAPGDFAVYGCSNSRVSPSPCSAELAMQTTFRRIKVQQLSR</sequence>
<evidence type="ECO:0000313" key="2">
    <source>
        <dbReference type="Proteomes" id="UP000187203"/>
    </source>
</evidence>
<proteinExistence type="predicted"/>
<reference evidence="2" key="1">
    <citation type="submission" date="2013-09" db="EMBL/GenBank/DDBJ databases">
        <title>Corchorus olitorius genome sequencing.</title>
        <authorList>
            <person name="Alam M."/>
            <person name="Haque M.S."/>
            <person name="Islam M.S."/>
            <person name="Emdad E.M."/>
            <person name="Islam M.M."/>
            <person name="Ahmed B."/>
            <person name="Halim A."/>
            <person name="Hossen Q.M.M."/>
            <person name="Hossain M.Z."/>
            <person name="Ahmed R."/>
            <person name="Khan M.M."/>
            <person name="Islam R."/>
            <person name="Rashid M.M."/>
            <person name="Khan S.A."/>
            <person name="Rahman M.S."/>
            <person name="Alam M."/>
            <person name="Yahiya A.S."/>
            <person name="Khan M.S."/>
            <person name="Azam M.S."/>
            <person name="Haque T."/>
            <person name="Lashkar M.Z.H."/>
            <person name="Akhand A.I."/>
            <person name="Morshed G."/>
            <person name="Roy S."/>
            <person name="Uddin K.S."/>
            <person name="Rabeya T."/>
            <person name="Hossain A.S."/>
            <person name="Chowdhury A."/>
            <person name="Snigdha A.R."/>
            <person name="Mortoza M.S."/>
            <person name="Matin S.A."/>
            <person name="Hoque S.M.E."/>
            <person name="Islam M.K."/>
            <person name="Roy D.K."/>
            <person name="Haider R."/>
            <person name="Moosa M.M."/>
            <person name="Elias S.M."/>
            <person name="Hasan A.M."/>
            <person name="Jahan S."/>
            <person name="Shafiuddin M."/>
            <person name="Mahmood N."/>
            <person name="Shommy N.S."/>
        </authorList>
    </citation>
    <scope>NUCLEOTIDE SEQUENCE [LARGE SCALE GENOMIC DNA]</scope>
    <source>
        <strain evidence="2">cv. O-4</strain>
    </source>
</reference>
<protein>
    <submittedName>
        <fullName evidence="1">Uncharacterized protein</fullName>
    </submittedName>
</protein>
<dbReference type="AlphaFoldDB" id="A0A1R3KY94"/>
<name>A0A1R3KY94_9ROSI</name>
<dbReference type="Proteomes" id="UP000187203">
    <property type="component" value="Unassembled WGS sequence"/>
</dbReference>
<evidence type="ECO:0000313" key="1">
    <source>
        <dbReference type="EMBL" id="OMP12042.1"/>
    </source>
</evidence>
<dbReference type="EMBL" id="AWUE01009945">
    <property type="protein sequence ID" value="OMP12042.1"/>
    <property type="molecule type" value="Genomic_DNA"/>
</dbReference>
<comment type="caution">
    <text evidence="1">The sequence shown here is derived from an EMBL/GenBank/DDBJ whole genome shotgun (WGS) entry which is preliminary data.</text>
</comment>
<keyword evidence="2" id="KW-1185">Reference proteome</keyword>
<accession>A0A1R3KY94</accession>